<dbReference type="InterPro" id="IPR017870">
    <property type="entry name" value="FeS_cluster_insertion_CS"/>
</dbReference>
<sequence length="156" mass="17030">MASSVMKAIAEKAGPSVRKQALTLTDAAAKRVRHLLSLRQRPYLWLGVKARGCNGLSYTLNYAGMVSIMYAFAFSLVLSFHSNEKGKFDELVEDKGVKILIDPKALMHVIGTKMDFVDDALKSEFIFINPNSKGQCGCGESFMTRSNVQSSQSGGS</sequence>
<name>A0A199UPA7_ANACO</name>
<keyword evidence="2" id="KW-1133">Transmembrane helix</keyword>
<dbReference type="PROSITE" id="PS01152">
    <property type="entry name" value="HESB"/>
    <property type="match status" value="1"/>
</dbReference>
<dbReference type="STRING" id="4615.A0A199UPA7"/>
<protein>
    <submittedName>
        <fullName evidence="4">Iron-sulfur assembly protein IscA-like 1, mitochondrial</fullName>
    </submittedName>
</protein>
<evidence type="ECO:0000256" key="1">
    <source>
        <dbReference type="ARBA" id="ARBA00006718"/>
    </source>
</evidence>
<organism evidence="4 5">
    <name type="scientific">Ananas comosus</name>
    <name type="common">Pineapple</name>
    <name type="synonym">Ananas ananas</name>
    <dbReference type="NCBI Taxonomy" id="4615"/>
    <lineage>
        <taxon>Eukaryota</taxon>
        <taxon>Viridiplantae</taxon>
        <taxon>Streptophyta</taxon>
        <taxon>Embryophyta</taxon>
        <taxon>Tracheophyta</taxon>
        <taxon>Spermatophyta</taxon>
        <taxon>Magnoliopsida</taxon>
        <taxon>Liliopsida</taxon>
        <taxon>Poales</taxon>
        <taxon>Bromeliaceae</taxon>
        <taxon>Bromelioideae</taxon>
        <taxon>Ananas</taxon>
    </lineage>
</organism>
<dbReference type="InterPro" id="IPR035903">
    <property type="entry name" value="HesB-like_dom_sf"/>
</dbReference>
<accession>A0A199UPA7</accession>
<evidence type="ECO:0000259" key="3">
    <source>
        <dbReference type="Pfam" id="PF01521"/>
    </source>
</evidence>
<reference evidence="4 5" key="1">
    <citation type="journal article" date="2016" name="DNA Res.">
        <title>The draft genome of MD-2 pineapple using hybrid error correction of long reads.</title>
        <authorList>
            <person name="Redwan R.M."/>
            <person name="Saidin A."/>
            <person name="Kumar S.V."/>
        </authorList>
    </citation>
    <scope>NUCLEOTIDE SEQUENCE [LARGE SCALE GENOMIC DNA]</scope>
    <source>
        <strain evidence="5">cv. MD2</strain>
        <tissue evidence="4">Leaf</tissue>
    </source>
</reference>
<dbReference type="Proteomes" id="UP000092600">
    <property type="component" value="Unassembled WGS sequence"/>
</dbReference>
<feature type="domain" description="Core" evidence="3">
    <location>
        <begin position="22"/>
        <end position="140"/>
    </location>
</feature>
<gene>
    <name evidence="4" type="ORF">ACMD2_17043</name>
</gene>
<keyword evidence="2" id="KW-0812">Transmembrane</keyword>
<dbReference type="Gene3D" id="2.60.300.12">
    <property type="entry name" value="HesB-like domain"/>
    <property type="match status" value="1"/>
</dbReference>
<dbReference type="GO" id="GO:0051537">
    <property type="term" value="F:2 iron, 2 sulfur cluster binding"/>
    <property type="evidence" value="ECO:0007669"/>
    <property type="project" value="TreeGrafter"/>
</dbReference>
<dbReference type="InterPro" id="IPR000361">
    <property type="entry name" value="ATAP_core_dom"/>
</dbReference>
<evidence type="ECO:0000256" key="2">
    <source>
        <dbReference type="SAM" id="Phobius"/>
    </source>
</evidence>
<keyword evidence="2" id="KW-0472">Membrane</keyword>
<feature type="transmembrane region" description="Helical" evidence="2">
    <location>
        <begin position="62"/>
        <end position="80"/>
    </location>
</feature>
<dbReference type="Pfam" id="PF01521">
    <property type="entry name" value="Fe-S_biosyn"/>
    <property type="match status" value="1"/>
</dbReference>
<dbReference type="InterPro" id="IPR050322">
    <property type="entry name" value="Fe-S_cluster_asmbl/transfer"/>
</dbReference>
<dbReference type="NCBIfam" id="TIGR00049">
    <property type="entry name" value="iron-sulfur cluster assembly accessory protein"/>
    <property type="match status" value="1"/>
</dbReference>
<comment type="similarity">
    <text evidence="1">Belongs to the HesB/IscA family.</text>
</comment>
<dbReference type="PANTHER" id="PTHR10072:SF41">
    <property type="entry name" value="IRON-SULFUR CLUSTER ASSEMBLY 1 HOMOLOG, MITOCHONDRIAL"/>
    <property type="match status" value="1"/>
</dbReference>
<proteinExistence type="inferred from homology"/>
<dbReference type="PANTHER" id="PTHR10072">
    <property type="entry name" value="IRON-SULFUR CLUSTER ASSEMBLY PROTEIN"/>
    <property type="match status" value="1"/>
</dbReference>
<dbReference type="GO" id="GO:0005739">
    <property type="term" value="C:mitochondrion"/>
    <property type="evidence" value="ECO:0007669"/>
    <property type="project" value="TreeGrafter"/>
</dbReference>
<evidence type="ECO:0000313" key="4">
    <source>
        <dbReference type="EMBL" id="OAY66460.1"/>
    </source>
</evidence>
<dbReference type="AlphaFoldDB" id="A0A199UPA7"/>
<dbReference type="SUPFAM" id="SSF89360">
    <property type="entry name" value="HesB-like domain"/>
    <property type="match status" value="1"/>
</dbReference>
<dbReference type="GO" id="GO:0016226">
    <property type="term" value="P:iron-sulfur cluster assembly"/>
    <property type="evidence" value="ECO:0007669"/>
    <property type="project" value="InterPro"/>
</dbReference>
<dbReference type="InterPro" id="IPR016092">
    <property type="entry name" value="ATAP"/>
</dbReference>
<dbReference type="EMBL" id="LSRQ01006209">
    <property type="protein sequence ID" value="OAY66460.1"/>
    <property type="molecule type" value="Genomic_DNA"/>
</dbReference>
<evidence type="ECO:0000313" key="5">
    <source>
        <dbReference type="Proteomes" id="UP000092600"/>
    </source>
</evidence>
<comment type="caution">
    <text evidence="4">The sequence shown here is derived from an EMBL/GenBank/DDBJ whole genome shotgun (WGS) entry which is preliminary data.</text>
</comment>